<keyword evidence="3" id="KW-1185">Reference proteome</keyword>
<dbReference type="EMBL" id="JH598326">
    <property type="status" value="NOT_ANNOTATED_CDS"/>
    <property type="molecule type" value="Genomic_DNA"/>
</dbReference>
<dbReference type="InParanoid" id="M4BJI2"/>
<protein>
    <recommendedName>
        <fullName evidence="1">RXLR phytopathogen effector protein WY-domain domain-containing protein</fullName>
    </recommendedName>
</protein>
<organism evidence="2 3">
    <name type="scientific">Hyaloperonospora arabidopsidis (strain Emoy2)</name>
    <name type="common">Downy mildew agent</name>
    <name type="synonym">Peronospora arabidopsidis</name>
    <dbReference type="NCBI Taxonomy" id="559515"/>
    <lineage>
        <taxon>Eukaryota</taxon>
        <taxon>Sar</taxon>
        <taxon>Stramenopiles</taxon>
        <taxon>Oomycota</taxon>
        <taxon>Peronosporomycetes</taxon>
        <taxon>Peronosporales</taxon>
        <taxon>Peronosporaceae</taxon>
        <taxon>Hyaloperonospora</taxon>
    </lineage>
</organism>
<dbReference type="VEuPathDB" id="FungiDB:HpaG806560"/>
<evidence type="ECO:0000313" key="3">
    <source>
        <dbReference type="Proteomes" id="UP000011713"/>
    </source>
</evidence>
<dbReference type="Pfam" id="PF18634">
    <property type="entry name" value="RXLR_WY"/>
    <property type="match status" value="1"/>
</dbReference>
<dbReference type="Proteomes" id="UP000011713">
    <property type="component" value="Unassembled WGS sequence"/>
</dbReference>
<feature type="domain" description="RXLR phytopathogen effector protein WY-domain" evidence="1">
    <location>
        <begin position="46"/>
        <end position="70"/>
    </location>
</feature>
<evidence type="ECO:0000259" key="1">
    <source>
        <dbReference type="Pfam" id="PF18634"/>
    </source>
</evidence>
<accession>M4BJI2</accession>
<name>M4BJI2_HYAAE</name>
<dbReference type="HOGENOM" id="CLU_2338055_0_0_1"/>
<dbReference type="InterPro" id="IPR040786">
    <property type="entry name" value="RXLR_WY"/>
</dbReference>
<evidence type="ECO:0000313" key="2">
    <source>
        <dbReference type="EnsemblProtists" id="HpaP806560"/>
    </source>
</evidence>
<proteinExistence type="predicted"/>
<reference evidence="2" key="2">
    <citation type="submission" date="2015-06" db="UniProtKB">
        <authorList>
            <consortium name="EnsemblProtists"/>
        </authorList>
    </citation>
    <scope>IDENTIFICATION</scope>
    <source>
        <strain evidence="2">Emoy2</strain>
    </source>
</reference>
<dbReference type="EnsemblProtists" id="HpaT806560">
    <property type="protein sequence ID" value="HpaP806560"/>
    <property type="gene ID" value="HpaG806560"/>
</dbReference>
<reference evidence="3" key="1">
    <citation type="journal article" date="2010" name="Science">
        <title>Signatures of adaptation to obligate biotrophy in the Hyaloperonospora arabidopsidis genome.</title>
        <authorList>
            <person name="Baxter L."/>
            <person name="Tripathy S."/>
            <person name="Ishaque N."/>
            <person name="Boot N."/>
            <person name="Cabral A."/>
            <person name="Kemen E."/>
            <person name="Thines M."/>
            <person name="Ah-Fong A."/>
            <person name="Anderson R."/>
            <person name="Badejoko W."/>
            <person name="Bittner-Eddy P."/>
            <person name="Boore J.L."/>
            <person name="Chibucos M.C."/>
            <person name="Coates M."/>
            <person name="Dehal P."/>
            <person name="Delehaunty K."/>
            <person name="Dong S."/>
            <person name="Downton P."/>
            <person name="Dumas B."/>
            <person name="Fabro G."/>
            <person name="Fronick C."/>
            <person name="Fuerstenberg S.I."/>
            <person name="Fulton L."/>
            <person name="Gaulin E."/>
            <person name="Govers F."/>
            <person name="Hughes L."/>
            <person name="Humphray S."/>
            <person name="Jiang R.H."/>
            <person name="Judelson H."/>
            <person name="Kamoun S."/>
            <person name="Kyung K."/>
            <person name="Meijer H."/>
            <person name="Minx P."/>
            <person name="Morris P."/>
            <person name="Nelson J."/>
            <person name="Phuntumart V."/>
            <person name="Qutob D."/>
            <person name="Rehmany A."/>
            <person name="Rougon-Cardoso A."/>
            <person name="Ryden P."/>
            <person name="Torto-Alalibo T."/>
            <person name="Studholme D."/>
            <person name="Wang Y."/>
            <person name="Win J."/>
            <person name="Wood J."/>
            <person name="Clifton S.W."/>
            <person name="Rogers J."/>
            <person name="Van den Ackerveken G."/>
            <person name="Jones J.D."/>
            <person name="McDowell J.M."/>
            <person name="Beynon J."/>
            <person name="Tyler B.M."/>
        </authorList>
    </citation>
    <scope>NUCLEOTIDE SEQUENCE [LARGE SCALE GENOMIC DNA]</scope>
    <source>
        <strain evidence="3">Emoy2</strain>
    </source>
</reference>
<sequence>MDQNKFVSLLVDEFSAQKPRWDYRGLSDYMIKYVTRDGKAVRRVQPEELMKAFHSFRARPGMKNHADRMQIMLLKEHVATLWDPMITRWMEVHLTPET</sequence>
<dbReference type="AlphaFoldDB" id="M4BJI2"/>